<evidence type="ECO:0000313" key="8">
    <source>
        <dbReference type="Proteomes" id="UP001652625"/>
    </source>
</evidence>
<feature type="transmembrane region" description="Helical" evidence="6">
    <location>
        <begin position="157"/>
        <end position="176"/>
    </location>
</feature>
<proteinExistence type="predicted"/>
<feature type="transmembrane region" description="Helical" evidence="6">
    <location>
        <begin position="411"/>
        <end position="433"/>
    </location>
</feature>
<feature type="transmembrane region" description="Helical" evidence="6">
    <location>
        <begin position="377"/>
        <end position="399"/>
    </location>
</feature>
<evidence type="ECO:0000256" key="4">
    <source>
        <dbReference type="ARBA" id="ARBA00022989"/>
    </source>
</evidence>
<dbReference type="PANTHER" id="PTHR48017">
    <property type="entry name" value="OS05G0424000 PROTEIN-RELATED"/>
    <property type="match status" value="1"/>
</dbReference>
<gene>
    <name evidence="9" type="primary">LOC136080521</name>
</gene>
<feature type="transmembrane region" description="Helical" evidence="6">
    <location>
        <begin position="263"/>
        <end position="282"/>
    </location>
</feature>
<feature type="transmembrane region" description="Helical" evidence="6">
    <location>
        <begin position="35"/>
        <end position="57"/>
    </location>
</feature>
<protein>
    <submittedName>
        <fullName evidence="9">Uncharacterized protein LOC136080521</fullName>
    </submittedName>
</protein>
<feature type="domain" description="Amino acid transporter transmembrane" evidence="7">
    <location>
        <begin position="34"/>
        <end position="428"/>
    </location>
</feature>
<evidence type="ECO:0000256" key="1">
    <source>
        <dbReference type="ARBA" id="ARBA00004370"/>
    </source>
</evidence>
<dbReference type="RefSeq" id="XP_065653368.1">
    <property type="nucleotide sequence ID" value="XM_065797296.1"/>
</dbReference>
<dbReference type="InterPro" id="IPR013057">
    <property type="entry name" value="AA_transpt_TM"/>
</dbReference>
<feature type="transmembrane region" description="Helical" evidence="6">
    <location>
        <begin position="225"/>
        <end position="242"/>
    </location>
</feature>
<comment type="subcellular location">
    <subcellularLocation>
        <location evidence="1">Membrane</location>
    </subcellularLocation>
</comment>
<organism evidence="8 9">
    <name type="scientific">Hydra vulgaris</name>
    <name type="common">Hydra</name>
    <name type="synonym">Hydra attenuata</name>
    <dbReference type="NCBI Taxonomy" id="6087"/>
    <lineage>
        <taxon>Eukaryota</taxon>
        <taxon>Metazoa</taxon>
        <taxon>Cnidaria</taxon>
        <taxon>Hydrozoa</taxon>
        <taxon>Hydroidolina</taxon>
        <taxon>Anthoathecata</taxon>
        <taxon>Aplanulata</taxon>
        <taxon>Hydridae</taxon>
        <taxon>Hydra</taxon>
    </lineage>
</organism>
<keyword evidence="8" id="KW-1185">Reference proteome</keyword>
<feature type="transmembrane region" description="Helical" evidence="6">
    <location>
        <begin position="312"/>
        <end position="333"/>
    </location>
</feature>
<feature type="transmembrane region" description="Helical" evidence="6">
    <location>
        <begin position="183"/>
        <end position="205"/>
    </location>
</feature>
<dbReference type="Pfam" id="PF01490">
    <property type="entry name" value="Aa_trans"/>
    <property type="match status" value="1"/>
</dbReference>
<feature type="transmembrane region" description="Helical" evidence="6">
    <location>
        <begin position="354"/>
        <end position="371"/>
    </location>
</feature>
<keyword evidence="2" id="KW-0813">Transport</keyword>
<evidence type="ECO:0000256" key="6">
    <source>
        <dbReference type="SAM" id="Phobius"/>
    </source>
</evidence>
<evidence type="ECO:0000256" key="3">
    <source>
        <dbReference type="ARBA" id="ARBA00022692"/>
    </source>
</evidence>
<evidence type="ECO:0000256" key="5">
    <source>
        <dbReference type="ARBA" id="ARBA00023136"/>
    </source>
</evidence>
<keyword evidence="4 6" id="KW-1133">Transmembrane helix</keyword>
<feature type="transmembrane region" description="Helical" evidence="6">
    <location>
        <begin position="117"/>
        <end position="137"/>
    </location>
</feature>
<dbReference type="Proteomes" id="UP001652625">
    <property type="component" value="Chromosome 05"/>
</dbReference>
<keyword evidence="5 6" id="KW-0472">Membrane</keyword>
<evidence type="ECO:0000313" key="9">
    <source>
        <dbReference type="RefSeq" id="XP_065653368.1"/>
    </source>
</evidence>
<reference evidence="9" key="1">
    <citation type="submission" date="2025-08" db="UniProtKB">
        <authorList>
            <consortium name="RefSeq"/>
        </authorList>
    </citation>
    <scope>IDENTIFICATION</scope>
</reference>
<sequence>MKEENPVDCQVTKSNFQIEDGELELLLPSKSKKGLSWQLAILFIVGEIVGGGVVAMGDATVNAGWWSIGLMMFSLFSNLFMTKILVEIVALIGDEAYKTRDPYTRAIECAFGKKVKFFSSIILHSLNISVTTVYLILSTELLIMFFDEFAPILTTTLGFRLWLCILVAILIPITWLGTPSDYWIVALFASFTTICSAILISTSLLLNRPSDISKVPVRNVTPVSFFFGMGSILFAFCGVPFLPNIQSDMKDGKMLFKSSIFSYVIVASVYVPIGILGIVLLGNNINPNVVMNVIDQSKSLQNVYLKGILKKLAYTALVLLAGHFLFAYNLVFNSLAQELEEILKIKRVFCWQRCLLRTVFVLLTLILAQTIPKFEIILSLAGGVLMTSLSYIIPSLMYIKLIDNVSISYKCIMAVICTGAAIACFGSIYSSAIKIFNFYKNPV</sequence>
<keyword evidence="3 6" id="KW-0812">Transmembrane</keyword>
<evidence type="ECO:0000259" key="7">
    <source>
        <dbReference type="Pfam" id="PF01490"/>
    </source>
</evidence>
<evidence type="ECO:0000256" key="2">
    <source>
        <dbReference type="ARBA" id="ARBA00022448"/>
    </source>
</evidence>
<dbReference type="GeneID" id="136080521"/>
<name>A0ABM4BVY0_HYDVU</name>
<accession>A0ABM4BVY0</accession>